<protein>
    <submittedName>
        <fullName evidence="1">Sporulation protein YyaC</fullName>
    </submittedName>
</protein>
<dbReference type="Pfam" id="PF06866">
    <property type="entry name" value="DUF1256"/>
    <property type="match status" value="1"/>
</dbReference>
<evidence type="ECO:0000313" key="2">
    <source>
        <dbReference type="Proteomes" id="UP001232973"/>
    </source>
</evidence>
<keyword evidence="2" id="KW-1185">Reference proteome</keyword>
<dbReference type="Proteomes" id="UP001232973">
    <property type="component" value="Unassembled WGS sequence"/>
</dbReference>
<dbReference type="InterPro" id="IPR009665">
    <property type="entry name" value="YyaC"/>
</dbReference>
<dbReference type="RefSeq" id="WP_274457188.1">
    <property type="nucleotide sequence ID" value="NZ_CP067097.1"/>
</dbReference>
<dbReference type="EMBL" id="JAUSTP010000027">
    <property type="protein sequence ID" value="MDQ0190940.1"/>
    <property type="molecule type" value="Genomic_DNA"/>
</dbReference>
<evidence type="ECO:0000313" key="1">
    <source>
        <dbReference type="EMBL" id="MDQ0190940.1"/>
    </source>
</evidence>
<comment type="caution">
    <text evidence="1">The sequence shown here is derived from an EMBL/GenBank/DDBJ whole genome shotgun (WGS) entry which is preliminary data.</text>
</comment>
<proteinExistence type="predicted"/>
<dbReference type="InterPro" id="IPR023430">
    <property type="entry name" value="Pept_HybD-like_dom_sf"/>
</dbReference>
<dbReference type="NCBIfam" id="TIGR02841">
    <property type="entry name" value="spore_YyaC"/>
    <property type="match status" value="1"/>
</dbReference>
<name>A0ABT9XLE7_9BACL</name>
<gene>
    <name evidence="1" type="ORF">J2S03_002807</name>
</gene>
<organism evidence="1 2">
    <name type="scientific">Alicyclobacillus cycloheptanicus</name>
    <dbReference type="NCBI Taxonomy" id="1457"/>
    <lineage>
        <taxon>Bacteria</taxon>
        <taxon>Bacillati</taxon>
        <taxon>Bacillota</taxon>
        <taxon>Bacilli</taxon>
        <taxon>Bacillales</taxon>
        <taxon>Alicyclobacillaceae</taxon>
        <taxon>Alicyclobacillus</taxon>
    </lineage>
</organism>
<dbReference type="SUPFAM" id="SSF53163">
    <property type="entry name" value="HybD-like"/>
    <property type="match status" value="1"/>
</dbReference>
<reference evidence="1 2" key="1">
    <citation type="submission" date="2023-07" db="EMBL/GenBank/DDBJ databases">
        <title>Genomic Encyclopedia of Type Strains, Phase IV (KMG-IV): sequencing the most valuable type-strain genomes for metagenomic binning, comparative biology and taxonomic classification.</title>
        <authorList>
            <person name="Goeker M."/>
        </authorList>
    </citation>
    <scope>NUCLEOTIDE SEQUENCE [LARGE SCALE GENOMIC DNA]</scope>
    <source>
        <strain evidence="1 2">DSM 4006</strain>
    </source>
</reference>
<sequence>MRDNRRDEGRTSTPATHLRVSFDDEMAVDVLTNHLDRILLSAGQRRLVIVCVGTDRSTGDAFGPIVGSKLKRAGNWPFVEVYGTLDEPVHAVNLAQTLQEIYETSRGKPLILAVDACLGKFDHVGQIMLEPGPLRPGAGVKKSLPAFGDYTLTGVVNVSGFMEYFVLQNTRLGIVMRMSEVVVAALSRSLHKIAVQRSVLSDLSSVPSMELAATEGKDTMPAG</sequence>
<accession>A0ABT9XLE7</accession>